<feature type="transmembrane region" description="Helical" evidence="1">
    <location>
        <begin position="137"/>
        <end position="158"/>
    </location>
</feature>
<protein>
    <submittedName>
        <fullName evidence="2">Uncharacterized protein</fullName>
    </submittedName>
</protein>
<comment type="caution">
    <text evidence="2">The sequence shown here is derived from an EMBL/GenBank/DDBJ whole genome shotgun (WGS) entry which is preliminary data.</text>
</comment>
<dbReference type="AlphaFoldDB" id="A0AA39KNN2"/>
<accession>A0AA39KNN2</accession>
<name>A0AA39KNN2_MICHY</name>
<evidence type="ECO:0000313" key="3">
    <source>
        <dbReference type="Proteomes" id="UP001168972"/>
    </source>
</evidence>
<keyword evidence="1" id="KW-1133">Transmembrane helix</keyword>
<keyword evidence="1" id="KW-0812">Transmembrane</keyword>
<organism evidence="2 3">
    <name type="scientific">Microctonus hyperodae</name>
    <name type="common">Parasitoid wasp</name>
    <dbReference type="NCBI Taxonomy" id="165561"/>
    <lineage>
        <taxon>Eukaryota</taxon>
        <taxon>Metazoa</taxon>
        <taxon>Ecdysozoa</taxon>
        <taxon>Arthropoda</taxon>
        <taxon>Hexapoda</taxon>
        <taxon>Insecta</taxon>
        <taxon>Pterygota</taxon>
        <taxon>Neoptera</taxon>
        <taxon>Endopterygota</taxon>
        <taxon>Hymenoptera</taxon>
        <taxon>Apocrita</taxon>
        <taxon>Ichneumonoidea</taxon>
        <taxon>Braconidae</taxon>
        <taxon>Euphorinae</taxon>
        <taxon>Microctonus</taxon>
    </lineage>
</organism>
<dbReference type="EMBL" id="JAQQBR010001831">
    <property type="protein sequence ID" value="KAK0168190.1"/>
    <property type="molecule type" value="Genomic_DNA"/>
</dbReference>
<keyword evidence="3" id="KW-1185">Reference proteome</keyword>
<proteinExistence type="predicted"/>
<reference evidence="2" key="1">
    <citation type="journal article" date="2023" name="bioRxiv">
        <title>Scaffold-level genome assemblies of two parasitoid biocontrol wasps reveal the parthenogenesis mechanism and an associated novel virus.</title>
        <authorList>
            <person name="Inwood S."/>
            <person name="Skelly J."/>
            <person name="Guhlin J."/>
            <person name="Harrop T."/>
            <person name="Goldson S."/>
            <person name="Dearden P."/>
        </authorList>
    </citation>
    <scope>NUCLEOTIDE SEQUENCE</scope>
    <source>
        <strain evidence="2">Lincoln</strain>
        <tissue evidence="2">Whole body</tissue>
    </source>
</reference>
<keyword evidence="1" id="KW-0472">Membrane</keyword>
<evidence type="ECO:0000313" key="2">
    <source>
        <dbReference type="EMBL" id="KAK0168190.1"/>
    </source>
</evidence>
<gene>
    <name evidence="2" type="ORF">PV327_002015</name>
</gene>
<dbReference type="Proteomes" id="UP001168972">
    <property type="component" value="Unassembled WGS sequence"/>
</dbReference>
<evidence type="ECO:0000256" key="1">
    <source>
        <dbReference type="SAM" id="Phobius"/>
    </source>
</evidence>
<feature type="transmembrane region" description="Helical" evidence="1">
    <location>
        <begin position="15"/>
        <end position="33"/>
    </location>
</feature>
<sequence>MNTTSFIACQVDRSFLYLMAIYAIHGILLHVFLMHPKVDNAKLNWDIVRIQLANGWKNSVGRHNSNIIENENNNFNFEARNKTGKWSDVSNLNYASKHLILSEDLLYQPKFNGATTSDFFLSQIEVMYAMVISCSSTILKAVTPACLGVIFGCIVFLLTCTDNINVS</sequence>
<reference evidence="2" key="2">
    <citation type="submission" date="2023-03" db="EMBL/GenBank/DDBJ databases">
        <authorList>
            <person name="Inwood S.N."/>
            <person name="Skelly J.G."/>
            <person name="Guhlin J."/>
            <person name="Harrop T.W.R."/>
            <person name="Goldson S.G."/>
            <person name="Dearden P.K."/>
        </authorList>
    </citation>
    <scope>NUCLEOTIDE SEQUENCE</scope>
    <source>
        <strain evidence="2">Lincoln</strain>
        <tissue evidence="2">Whole body</tissue>
    </source>
</reference>